<proteinExistence type="predicted"/>
<name>A0A091DM12_FUKDA</name>
<dbReference type="Proteomes" id="UP000028990">
    <property type="component" value="Unassembled WGS sequence"/>
</dbReference>
<protein>
    <submittedName>
        <fullName evidence="1">Uncharacterized protein</fullName>
    </submittedName>
</protein>
<sequence length="123" mass="13956">MVKERSLDDTNPAIQKTGTWKISPRKLSAKQRITELEATFAVTGAQIRTRTHPCLQGNLTKEGRRIPKFYGGFKVHKGVTEAADGEKIVSSVERLWDDQSLQKLPAPSKEQLQHCLETKRWLD</sequence>
<gene>
    <name evidence="1" type="ORF">H920_07037</name>
</gene>
<accession>A0A091DM12</accession>
<evidence type="ECO:0000313" key="1">
    <source>
        <dbReference type="EMBL" id="KFO31523.1"/>
    </source>
</evidence>
<organism evidence="1 2">
    <name type="scientific">Fukomys damarensis</name>
    <name type="common">Damaraland mole rat</name>
    <name type="synonym">Cryptomys damarensis</name>
    <dbReference type="NCBI Taxonomy" id="885580"/>
    <lineage>
        <taxon>Eukaryota</taxon>
        <taxon>Metazoa</taxon>
        <taxon>Chordata</taxon>
        <taxon>Craniata</taxon>
        <taxon>Vertebrata</taxon>
        <taxon>Euteleostomi</taxon>
        <taxon>Mammalia</taxon>
        <taxon>Eutheria</taxon>
        <taxon>Euarchontoglires</taxon>
        <taxon>Glires</taxon>
        <taxon>Rodentia</taxon>
        <taxon>Hystricomorpha</taxon>
        <taxon>Bathyergidae</taxon>
        <taxon>Fukomys</taxon>
    </lineage>
</organism>
<dbReference type="EMBL" id="KN122264">
    <property type="protein sequence ID" value="KFO31523.1"/>
    <property type="molecule type" value="Genomic_DNA"/>
</dbReference>
<keyword evidence="2" id="KW-1185">Reference proteome</keyword>
<evidence type="ECO:0000313" key="2">
    <source>
        <dbReference type="Proteomes" id="UP000028990"/>
    </source>
</evidence>
<reference evidence="1 2" key="1">
    <citation type="submission" date="2013-11" db="EMBL/GenBank/DDBJ databases">
        <title>The Damaraland mole rat (Fukomys damarensis) genome and evolution of African mole rats.</title>
        <authorList>
            <person name="Gladyshev V.N."/>
            <person name="Fang X."/>
        </authorList>
    </citation>
    <scope>NUCLEOTIDE SEQUENCE [LARGE SCALE GENOMIC DNA]</scope>
    <source>
        <tissue evidence="1">Liver</tissue>
    </source>
</reference>
<dbReference type="AlphaFoldDB" id="A0A091DM12"/>